<dbReference type="STRING" id="1209926.A0A1G4ASX3"/>
<evidence type="ECO:0000313" key="2">
    <source>
        <dbReference type="Proteomes" id="UP000176998"/>
    </source>
</evidence>
<gene>
    <name evidence="1" type="ORF">CORC01_12451</name>
</gene>
<dbReference type="EMBL" id="MJBS01000154">
    <property type="protein sequence ID" value="OHE92215.1"/>
    <property type="molecule type" value="Genomic_DNA"/>
</dbReference>
<dbReference type="AlphaFoldDB" id="A0A1G4ASX3"/>
<name>A0A1G4ASX3_9PEZI</name>
<dbReference type="GeneID" id="34565581"/>
<organism evidence="1 2">
    <name type="scientific">Colletotrichum orchidophilum</name>
    <dbReference type="NCBI Taxonomy" id="1209926"/>
    <lineage>
        <taxon>Eukaryota</taxon>
        <taxon>Fungi</taxon>
        <taxon>Dikarya</taxon>
        <taxon>Ascomycota</taxon>
        <taxon>Pezizomycotina</taxon>
        <taxon>Sordariomycetes</taxon>
        <taxon>Hypocreomycetidae</taxon>
        <taxon>Glomerellales</taxon>
        <taxon>Glomerellaceae</taxon>
        <taxon>Colletotrichum</taxon>
    </lineage>
</organism>
<dbReference type="OrthoDB" id="5043642at2759"/>
<reference evidence="1 2" key="1">
    <citation type="submission" date="2016-09" db="EMBL/GenBank/DDBJ databases">
        <authorList>
            <person name="Capua I."/>
            <person name="De Benedictis P."/>
            <person name="Joannis T."/>
            <person name="Lombin L.H."/>
            <person name="Cattoli G."/>
        </authorList>
    </citation>
    <scope>NUCLEOTIDE SEQUENCE [LARGE SCALE GENOMIC DNA]</scope>
    <source>
        <strain evidence="1 2">IMI 309357</strain>
    </source>
</reference>
<comment type="caution">
    <text evidence="1">The sequence shown here is derived from an EMBL/GenBank/DDBJ whole genome shotgun (WGS) entry which is preliminary data.</text>
</comment>
<evidence type="ECO:0000313" key="1">
    <source>
        <dbReference type="EMBL" id="OHE92215.1"/>
    </source>
</evidence>
<dbReference type="InterPro" id="IPR021848">
    <property type="entry name" value="HODM_asu-like"/>
</dbReference>
<sequence>MPFNGQQNECSRDDMLMIMPQKPAPYQSHQSRHKEVPSDYNNIQPLDSFDFAKTEPIQLRPWKPKFHLTMGLENATFSDILPLDNTLVDRLALRRRVVAQHREMVTSANPCSESAVKEFYIWLVRTYLPRRYPDIYTCGEDMLFGPESTAMPTNPPDNVRDVLGLIAENVDAEFFFLQRQGDSYVARAIINCYPFTFNPAHKLNKTLAQIHGPIPGYAIKLQKSMDRYFASLAKGKLAKRHNWNIALDRELFSPTKNPLTFLPVPVMEKIKDALEWLGIGFPKIKSGEVDAEQVTLRCERQTLHRMMENEDTLVFSFKTYQYPLRQIRDEGGGPALAEAIRGIKSGSVPQIEWYKASMYWADAVVDYLLTEDSI</sequence>
<dbReference type="RefSeq" id="XP_022469385.1">
    <property type="nucleotide sequence ID" value="XM_022624071.1"/>
</dbReference>
<dbReference type="Proteomes" id="UP000176998">
    <property type="component" value="Unassembled WGS sequence"/>
</dbReference>
<keyword evidence="2" id="KW-1185">Reference proteome</keyword>
<accession>A0A1G4ASX3</accession>
<protein>
    <submittedName>
        <fullName evidence="1">Uncharacterized protein</fullName>
    </submittedName>
</protein>
<proteinExistence type="predicted"/>
<dbReference type="Pfam" id="PF11927">
    <property type="entry name" value="HODM_asu-like"/>
    <property type="match status" value="1"/>
</dbReference>